<comment type="similarity">
    <text evidence="1 3">Belongs to the type-B carboxylesterase/lipase family.</text>
</comment>
<evidence type="ECO:0000256" key="1">
    <source>
        <dbReference type="ARBA" id="ARBA00005964"/>
    </source>
</evidence>
<evidence type="ECO:0000259" key="5">
    <source>
        <dbReference type="Pfam" id="PF00135"/>
    </source>
</evidence>
<dbReference type="InterPro" id="IPR050309">
    <property type="entry name" value="Type-B_Carboxylest/Lipase"/>
</dbReference>
<dbReference type="PANTHER" id="PTHR11559">
    <property type="entry name" value="CARBOXYLESTERASE"/>
    <property type="match status" value="1"/>
</dbReference>
<dbReference type="InterPro" id="IPR019819">
    <property type="entry name" value="Carboxylesterase_B_CS"/>
</dbReference>
<dbReference type="PROSITE" id="PS00941">
    <property type="entry name" value="CARBOXYLESTERASE_B_2"/>
    <property type="match status" value="1"/>
</dbReference>
<evidence type="ECO:0000313" key="6">
    <source>
        <dbReference type="EMBL" id="MFD0687690.1"/>
    </source>
</evidence>
<dbReference type="InterPro" id="IPR029058">
    <property type="entry name" value="AB_hydrolase_fold"/>
</dbReference>
<dbReference type="InterPro" id="IPR002018">
    <property type="entry name" value="CarbesteraseB"/>
</dbReference>
<accession>A0ABW2XT50</accession>
<keyword evidence="7" id="KW-1185">Reference proteome</keyword>
<feature type="region of interest" description="Disordered" evidence="4">
    <location>
        <begin position="36"/>
        <end position="59"/>
    </location>
</feature>
<protein>
    <recommendedName>
        <fullName evidence="3">Carboxylic ester hydrolase</fullName>
        <ecNumber evidence="3">3.1.1.-</ecNumber>
    </recommendedName>
</protein>
<reference evidence="7" key="1">
    <citation type="journal article" date="2019" name="Int. J. Syst. Evol. Microbiol.">
        <title>The Global Catalogue of Microorganisms (GCM) 10K type strain sequencing project: providing services to taxonomists for standard genome sequencing and annotation.</title>
        <authorList>
            <consortium name="The Broad Institute Genomics Platform"/>
            <consortium name="The Broad Institute Genome Sequencing Center for Infectious Disease"/>
            <person name="Wu L."/>
            <person name="Ma J."/>
        </authorList>
    </citation>
    <scope>NUCLEOTIDE SEQUENCE [LARGE SCALE GENOMIC DNA]</scope>
    <source>
        <strain evidence="7">JCM 9371</strain>
    </source>
</reference>
<evidence type="ECO:0000256" key="2">
    <source>
        <dbReference type="ARBA" id="ARBA00022801"/>
    </source>
</evidence>
<feature type="domain" description="Carboxylesterase type B" evidence="5">
    <location>
        <begin position="2"/>
        <end position="434"/>
    </location>
</feature>
<name>A0ABW2XT50_9ACTN</name>
<dbReference type="EC" id="3.1.1.-" evidence="3"/>
<dbReference type="PRINTS" id="PR00878">
    <property type="entry name" value="CHOLNESTRASE"/>
</dbReference>
<dbReference type="InterPro" id="IPR019826">
    <property type="entry name" value="Carboxylesterase_B_AS"/>
</dbReference>
<proteinExistence type="inferred from homology"/>
<dbReference type="Proteomes" id="UP001597063">
    <property type="component" value="Unassembled WGS sequence"/>
</dbReference>
<gene>
    <name evidence="6" type="ORF">ACFQZM_24560</name>
</gene>
<evidence type="ECO:0000313" key="7">
    <source>
        <dbReference type="Proteomes" id="UP001597063"/>
    </source>
</evidence>
<dbReference type="EMBL" id="JBHTGP010000013">
    <property type="protein sequence ID" value="MFD0687690.1"/>
    <property type="molecule type" value="Genomic_DNA"/>
</dbReference>
<dbReference type="Gene3D" id="3.40.50.1820">
    <property type="entry name" value="alpha/beta hydrolase"/>
    <property type="match status" value="1"/>
</dbReference>
<dbReference type="SUPFAM" id="SSF53474">
    <property type="entry name" value="alpha/beta-Hydrolases"/>
    <property type="match status" value="1"/>
</dbReference>
<evidence type="ECO:0000256" key="3">
    <source>
        <dbReference type="RuleBase" id="RU361235"/>
    </source>
</evidence>
<dbReference type="PROSITE" id="PS00122">
    <property type="entry name" value="CARBOXYLESTERASE_B_1"/>
    <property type="match status" value="1"/>
</dbReference>
<dbReference type="InterPro" id="IPR000997">
    <property type="entry name" value="Cholinesterase"/>
</dbReference>
<keyword evidence="2 3" id="KW-0378">Hydrolase</keyword>
<dbReference type="Pfam" id="PF00135">
    <property type="entry name" value="COesterase"/>
    <property type="match status" value="1"/>
</dbReference>
<dbReference type="RefSeq" id="WP_131757171.1">
    <property type="nucleotide sequence ID" value="NZ_CAACUY010000026.1"/>
</dbReference>
<evidence type="ECO:0000256" key="4">
    <source>
        <dbReference type="SAM" id="MobiDB-lite"/>
    </source>
</evidence>
<sequence>MIVETVPGRVRGTAGRGGSTAFLGVPYATAERFGAPRPAEPWPGVRDALEPGPAAPQGPSRLERIMGPVAAAQSEDCLTLNVWTPSAAGPPRPVLVFLHGGGYSSGSGGFPWYDGGVLAARGGMVVVTASYRLGALGFLRLPGVSEGNLGLRDQLAALEWVRDGIAAFGGDPGAVTVAGQSAGAFSIMALLSTGRARGLFHRAILQSNPGGMIPTAPADAERTGALYRELLGADPRTAPVGALLAAQGELARRTVRPLDAVPPFQLVADGSLVADDPVTAAGRRGADGVDVLLGTNRDEAAAFFAGDDRIAALDRDALAAAATRWFGAPDRALAPRPVPELAVELATDHLFREPADRLSALLAEHGDPPWTYRFDWQPPGSPFGACHCVELPFVFGDPEPWRDAPMLGGAPPPPSLVTEMQDAWTGFVHKGTPGWSRGTMRHFTG</sequence>
<comment type="caution">
    <text evidence="6">The sequence shown here is derived from an EMBL/GenBank/DDBJ whole genome shotgun (WGS) entry which is preliminary data.</text>
</comment>
<organism evidence="6 7">
    <name type="scientific">Actinomadura fibrosa</name>
    <dbReference type="NCBI Taxonomy" id="111802"/>
    <lineage>
        <taxon>Bacteria</taxon>
        <taxon>Bacillati</taxon>
        <taxon>Actinomycetota</taxon>
        <taxon>Actinomycetes</taxon>
        <taxon>Streptosporangiales</taxon>
        <taxon>Thermomonosporaceae</taxon>
        <taxon>Actinomadura</taxon>
    </lineage>
</organism>